<evidence type="ECO:0000256" key="4">
    <source>
        <dbReference type="ARBA" id="ARBA00022989"/>
    </source>
</evidence>
<dbReference type="AlphaFoldDB" id="A0A4R0Q1S1"/>
<reference evidence="8 9" key="1">
    <citation type="submission" date="2019-02" db="EMBL/GenBank/DDBJ databases">
        <title>Pedobacter sp. RP-3-21 sp. nov., isolated from Arctic soil.</title>
        <authorList>
            <person name="Dahal R.H."/>
        </authorList>
    </citation>
    <scope>NUCLEOTIDE SEQUENCE [LARGE SCALE GENOMIC DNA]</scope>
    <source>
        <strain evidence="8 9">RP-3-21</strain>
    </source>
</reference>
<accession>A0A4R0Q1S1</accession>
<dbReference type="EMBL" id="SJSO01000007">
    <property type="protein sequence ID" value="TCD27180.1"/>
    <property type="molecule type" value="Genomic_DNA"/>
</dbReference>
<evidence type="ECO:0000259" key="7">
    <source>
        <dbReference type="Pfam" id="PF13396"/>
    </source>
</evidence>
<evidence type="ECO:0000256" key="1">
    <source>
        <dbReference type="ARBA" id="ARBA00004651"/>
    </source>
</evidence>
<name>A0A4R0Q1S1_9SPHI</name>
<feature type="transmembrane region" description="Helical" evidence="6">
    <location>
        <begin position="20"/>
        <end position="39"/>
    </location>
</feature>
<sequence length="47" mass="5783">MYVIIDISKFPYNKRRQKWMWTNVVLFLPLFGSLIYFLIDKKILSEN</sequence>
<evidence type="ECO:0000313" key="9">
    <source>
        <dbReference type="Proteomes" id="UP000293925"/>
    </source>
</evidence>
<dbReference type="Pfam" id="PF13396">
    <property type="entry name" value="PLDc_N"/>
    <property type="match status" value="1"/>
</dbReference>
<keyword evidence="4 6" id="KW-1133">Transmembrane helix</keyword>
<gene>
    <name evidence="8" type="ORF">EZ456_11615</name>
</gene>
<evidence type="ECO:0000256" key="5">
    <source>
        <dbReference type="ARBA" id="ARBA00023136"/>
    </source>
</evidence>
<evidence type="ECO:0000256" key="3">
    <source>
        <dbReference type="ARBA" id="ARBA00022692"/>
    </source>
</evidence>
<evidence type="ECO:0000313" key="8">
    <source>
        <dbReference type="EMBL" id="TCD27180.1"/>
    </source>
</evidence>
<comment type="subcellular location">
    <subcellularLocation>
        <location evidence="1">Cell membrane</location>
        <topology evidence="1">Multi-pass membrane protein</topology>
    </subcellularLocation>
</comment>
<keyword evidence="3 6" id="KW-0812">Transmembrane</keyword>
<keyword evidence="9" id="KW-1185">Reference proteome</keyword>
<dbReference type="InterPro" id="IPR027379">
    <property type="entry name" value="CLS_N"/>
</dbReference>
<dbReference type="GO" id="GO:0005886">
    <property type="term" value="C:plasma membrane"/>
    <property type="evidence" value="ECO:0007669"/>
    <property type="project" value="UniProtKB-SubCell"/>
</dbReference>
<proteinExistence type="predicted"/>
<evidence type="ECO:0000256" key="6">
    <source>
        <dbReference type="SAM" id="Phobius"/>
    </source>
</evidence>
<keyword evidence="5 6" id="KW-0472">Membrane</keyword>
<keyword evidence="2" id="KW-1003">Cell membrane</keyword>
<dbReference type="Proteomes" id="UP000293925">
    <property type="component" value="Unassembled WGS sequence"/>
</dbReference>
<dbReference type="OrthoDB" id="1123412at2"/>
<comment type="caution">
    <text evidence="8">The sequence shown here is derived from an EMBL/GenBank/DDBJ whole genome shotgun (WGS) entry which is preliminary data.</text>
</comment>
<feature type="domain" description="Cardiolipin synthase N-terminal" evidence="7">
    <location>
        <begin position="2"/>
        <end position="39"/>
    </location>
</feature>
<evidence type="ECO:0000256" key="2">
    <source>
        <dbReference type="ARBA" id="ARBA00022475"/>
    </source>
</evidence>
<protein>
    <submittedName>
        <fullName evidence="8">PLDc_N domain-containing protein</fullName>
    </submittedName>
</protein>
<organism evidence="8 9">
    <name type="scientific">Pedobacter psychrodurus</name>
    <dbReference type="NCBI Taxonomy" id="2530456"/>
    <lineage>
        <taxon>Bacteria</taxon>
        <taxon>Pseudomonadati</taxon>
        <taxon>Bacteroidota</taxon>
        <taxon>Sphingobacteriia</taxon>
        <taxon>Sphingobacteriales</taxon>
        <taxon>Sphingobacteriaceae</taxon>
        <taxon>Pedobacter</taxon>
    </lineage>
</organism>